<feature type="binding site" evidence="5">
    <location>
        <position position="72"/>
    </location>
    <ligand>
        <name>isopentenyl diphosphate</name>
        <dbReference type="ChEBI" id="CHEBI:128769"/>
    </ligand>
</feature>
<evidence type="ECO:0000313" key="6">
    <source>
        <dbReference type="EMBL" id="RDB54778.1"/>
    </source>
</evidence>
<dbReference type="GO" id="GO:0016114">
    <property type="term" value="P:terpenoid biosynthetic process"/>
    <property type="evidence" value="ECO:0007669"/>
    <property type="project" value="UniProtKB-UniRule"/>
</dbReference>
<feature type="binding site" evidence="5">
    <location>
        <position position="262"/>
    </location>
    <ligand>
        <name>isopentenyl diphosphate</name>
        <dbReference type="ChEBI" id="CHEBI:128769"/>
    </ligand>
</feature>
<feature type="binding site" evidence="5">
    <location>
        <position position="72"/>
    </location>
    <ligand>
        <name>dimethylallyl diphosphate</name>
        <dbReference type="ChEBI" id="CHEBI:57623"/>
    </ligand>
</feature>
<reference evidence="6 7" key="1">
    <citation type="journal article" date="2018" name="Elife">
        <title>Discovery and characterization of a prevalent human gut bacterial enzyme sufficient for the inactivation of a family of plant toxins.</title>
        <authorList>
            <person name="Koppel N."/>
            <person name="Bisanz J.E."/>
            <person name="Pandelia M.E."/>
            <person name="Turnbaugh P.J."/>
            <person name="Balskus E.P."/>
        </authorList>
    </citation>
    <scope>NUCLEOTIDE SEQUENCE [LARGE SCALE GENOMIC DNA]</scope>
    <source>
        <strain evidence="7">anaerobia AP69FAA</strain>
    </source>
</reference>
<dbReference type="OrthoDB" id="9804068at2"/>
<evidence type="ECO:0000256" key="4">
    <source>
        <dbReference type="ARBA" id="ARBA00023014"/>
    </source>
</evidence>
<comment type="similarity">
    <text evidence="5">Belongs to the IspH family.</text>
</comment>
<dbReference type="EMBL" id="PPTP01000007">
    <property type="protein sequence ID" value="RDB54778.1"/>
    <property type="molecule type" value="Genomic_DNA"/>
</dbReference>
<comment type="caution">
    <text evidence="6">The sequence shown here is derived from an EMBL/GenBank/DDBJ whole genome shotgun (WGS) entry which is preliminary data.</text>
</comment>
<feature type="binding site" evidence="5">
    <location>
        <position position="220"/>
    </location>
    <ligand>
        <name>isopentenyl diphosphate</name>
        <dbReference type="ChEBI" id="CHEBI:128769"/>
    </ligand>
</feature>
<dbReference type="STRING" id="1034345.GCA_000236865_01572"/>
<comment type="pathway">
    <text evidence="5">Isoprenoid biosynthesis; dimethylallyl diphosphate biosynthesis; dimethylallyl diphosphate from (2E)-4-hydroxy-3-methylbutenyl diphosphate: step 1/1.</text>
</comment>
<feature type="binding site" evidence="5">
    <location>
        <position position="122"/>
    </location>
    <ligand>
        <name>dimethylallyl diphosphate</name>
        <dbReference type="ChEBI" id="CHEBI:57623"/>
    </ligand>
</feature>
<feature type="binding site" evidence="5">
    <location>
        <position position="40"/>
    </location>
    <ligand>
        <name>dimethylallyl diphosphate</name>
        <dbReference type="ChEBI" id="CHEBI:57623"/>
    </ligand>
</feature>
<feature type="binding site" evidence="5">
    <location>
        <position position="220"/>
    </location>
    <ligand>
        <name>dimethylallyl diphosphate</name>
        <dbReference type="ChEBI" id="CHEBI:57623"/>
    </ligand>
</feature>
<dbReference type="Pfam" id="PF02401">
    <property type="entry name" value="LYTB"/>
    <property type="match status" value="1"/>
</dbReference>
<dbReference type="UniPathway" id="UPA00056">
    <property type="reaction ID" value="UER00097"/>
</dbReference>
<proteinExistence type="inferred from homology"/>
<feature type="binding site" evidence="5">
    <location>
        <position position="72"/>
    </location>
    <ligand>
        <name>(2E)-4-hydroxy-3-methylbut-2-enyl diphosphate</name>
        <dbReference type="ChEBI" id="CHEBI:128753"/>
    </ligand>
</feature>
<comment type="catalytic activity">
    <reaction evidence="5">
        <text>dimethylallyl diphosphate + 2 oxidized [2Fe-2S]-[ferredoxin] + H2O = (2E)-4-hydroxy-3-methylbut-2-enyl diphosphate + 2 reduced [2Fe-2S]-[ferredoxin] + 2 H(+)</text>
        <dbReference type="Rhea" id="RHEA:24825"/>
        <dbReference type="Rhea" id="RHEA-COMP:10000"/>
        <dbReference type="Rhea" id="RHEA-COMP:10001"/>
        <dbReference type="ChEBI" id="CHEBI:15377"/>
        <dbReference type="ChEBI" id="CHEBI:15378"/>
        <dbReference type="ChEBI" id="CHEBI:33737"/>
        <dbReference type="ChEBI" id="CHEBI:33738"/>
        <dbReference type="ChEBI" id="CHEBI:57623"/>
        <dbReference type="ChEBI" id="CHEBI:128753"/>
        <dbReference type="EC" id="1.17.7.4"/>
    </reaction>
</comment>
<feature type="binding site" evidence="5">
    <location>
        <position position="262"/>
    </location>
    <ligand>
        <name>(2E)-4-hydroxy-3-methylbut-2-enyl diphosphate</name>
        <dbReference type="ChEBI" id="CHEBI:128753"/>
    </ligand>
</feature>
<organism evidence="6 7">
    <name type="scientific">Senegalimassilia anaerobia</name>
    <dbReference type="NCBI Taxonomy" id="1473216"/>
    <lineage>
        <taxon>Bacteria</taxon>
        <taxon>Bacillati</taxon>
        <taxon>Actinomycetota</taxon>
        <taxon>Coriobacteriia</taxon>
        <taxon>Coriobacteriales</taxon>
        <taxon>Coriobacteriaceae</taxon>
        <taxon>Senegalimassilia</taxon>
    </lineage>
</organism>
<dbReference type="CDD" id="cd13944">
    <property type="entry name" value="lytB_ispH"/>
    <property type="match status" value="1"/>
</dbReference>
<dbReference type="Gene3D" id="3.40.1010.20">
    <property type="entry name" value="4-hydroxy-3-methylbut-2-enyl diphosphate reductase, catalytic domain"/>
    <property type="match status" value="2"/>
</dbReference>
<keyword evidence="7" id="KW-1185">Reference proteome</keyword>
<feature type="binding site" evidence="5">
    <location>
        <position position="218"/>
    </location>
    <ligand>
        <name>dimethylallyl diphosphate</name>
        <dbReference type="ChEBI" id="CHEBI:57623"/>
    </ligand>
</feature>
<feature type="binding site" evidence="5">
    <location>
        <position position="218"/>
    </location>
    <ligand>
        <name>isopentenyl diphosphate</name>
        <dbReference type="ChEBI" id="CHEBI:128769"/>
    </ligand>
</feature>
<comment type="catalytic activity">
    <reaction evidence="5">
        <text>isopentenyl diphosphate + 2 oxidized [2Fe-2S]-[ferredoxin] + H2O = (2E)-4-hydroxy-3-methylbut-2-enyl diphosphate + 2 reduced [2Fe-2S]-[ferredoxin] + 2 H(+)</text>
        <dbReference type="Rhea" id="RHEA:24488"/>
        <dbReference type="Rhea" id="RHEA-COMP:10000"/>
        <dbReference type="Rhea" id="RHEA-COMP:10001"/>
        <dbReference type="ChEBI" id="CHEBI:15377"/>
        <dbReference type="ChEBI" id="CHEBI:15378"/>
        <dbReference type="ChEBI" id="CHEBI:33737"/>
        <dbReference type="ChEBI" id="CHEBI:33738"/>
        <dbReference type="ChEBI" id="CHEBI:128753"/>
        <dbReference type="ChEBI" id="CHEBI:128769"/>
        <dbReference type="EC" id="1.17.7.4"/>
    </reaction>
</comment>
<evidence type="ECO:0000256" key="2">
    <source>
        <dbReference type="ARBA" id="ARBA00022723"/>
    </source>
</evidence>
<comment type="cofactor">
    <cofactor evidence="5">
        <name>[4Fe-4S] cluster</name>
        <dbReference type="ChEBI" id="CHEBI:49883"/>
    </cofactor>
    <text evidence="5">Binds 1 [4Fe-4S] cluster per subunit.</text>
</comment>
<comment type="pathway">
    <text evidence="5">Isoprenoid biosynthesis; isopentenyl diphosphate biosynthesis via DXP pathway; isopentenyl diphosphate from 1-deoxy-D-xylulose 5-phosphate: step 6/6.</text>
</comment>
<dbReference type="Proteomes" id="UP000253792">
    <property type="component" value="Unassembled WGS sequence"/>
</dbReference>
<dbReference type="Gene3D" id="3.40.50.11270">
    <property type="match status" value="1"/>
</dbReference>
<dbReference type="HAMAP" id="MF_00191">
    <property type="entry name" value="IspH"/>
    <property type="match status" value="1"/>
</dbReference>
<feature type="binding site" evidence="5">
    <location>
        <position position="40"/>
    </location>
    <ligand>
        <name>(2E)-4-hydroxy-3-methylbut-2-enyl diphosphate</name>
        <dbReference type="ChEBI" id="CHEBI:128753"/>
    </ligand>
</feature>
<keyword evidence="5" id="KW-0560">Oxidoreductase</keyword>
<dbReference type="InterPro" id="IPR003451">
    <property type="entry name" value="LytB/IspH"/>
</dbReference>
<feature type="binding site" evidence="5">
    <location>
        <position position="40"/>
    </location>
    <ligand>
        <name>isopentenyl diphosphate</name>
        <dbReference type="ChEBI" id="CHEBI:128769"/>
    </ligand>
</feature>
<keyword evidence="5" id="KW-0414">Isoprene biosynthesis</keyword>
<dbReference type="GO" id="GO:0019288">
    <property type="term" value="P:isopentenyl diphosphate biosynthetic process, methylerythritol 4-phosphate pathway"/>
    <property type="evidence" value="ECO:0007669"/>
    <property type="project" value="UniProtKB-UniRule"/>
</dbReference>
<dbReference type="GO" id="GO:0046872">
    <property type="term" value="F:metal ion binding"/>
    <property type="evidence" value="ECO:0007669"/>
    <property type="project" value="UniProtKB-KW"/>
</dbReference>
<dbReference type="NCBIfam" id="TIGR00216">
    <property type="entry name" value="ispH_lytB"/>
    <property type="match status" value="1"/>
</dbReference>
<feature type="binding site" evidence="5">
    <location>
        <position position="122"/>
    </location>
    <ligand>
        <name>isopentenyl diphosphate</name>
        <dbReference type="ChEBI" id="CHEBI:128769"/>
    </ligand>
</feature>
<keyword evidence="2 5" id="KW-0479">Metal-binding</keyword>
<evidence type="ECO:0000256" key="1">
    <source>
        <dbReference type="ARBA" id="ARBA00022485"/>
    </source>
</evidence>
<dbReference type="GO" id="GO:0050992">
    <property type="term" value="P:dimethylallyl diphosphate biosynthetic process"/>
    <property type="evidence" value="ECO:0007669"/>
    <property type="project" value="UniProtKB-UniRule"/>
</dbReference>
<feature type="binding site" evidence="5">
    <location>
        <position position="218"/>
    </location>
    <ligand>
        <name>(2E)-4-hydroxy-3-methylbut-2-enyl diphosphate</name>
        <dbReference type="ChEBI" id="CHEBI:128753"/>
    </ligand>
</feature>
<feature type="binding site" evidence="5">
    <location>
        <position position="12"/>
    </location>
    <ligand>
        <name>[4Fe-4S] cluster</name>
        <dbReference type="ChEBI" id="CHEBI:49883"/>
    </ligand>
</feature>
<feature type="binding site" evidence="5">
    <location>
        <position position="262"/>
    </location>
    <ligand>
        <name>dimethylallyl diphosphate</name>
        <dbReference type="ChEBI" id="CHEBI:57623"/>
    </ligand>
</feature>
<dbReference type="PANTHER" id="PTHR30426">
    <property type="entry name" value="4-HYDROXY-3-METHYLBUT-2-ENYL DIPHOSPHATE REDUCTASE"/>
    <property type="match status" value="1"/>
</dbReference>
<evidence type="ECO:0000256" key="3">
    <source>
        <dbReference type="ARBA" id="ARBA00023004"/>
    </source>
</evidence>
<keyword evidence="3 5" id="KW-0408">Iron</keyword>
<comment type="caution">
    <text evidence="5">Lacks conserved residue(s) required for the propagation of feature annotation.</text>
</comment>
<protein>
    <recommendedName>
        <fullName evidence="5">4-hydroxy-3-methylbut-2-enyl diphosphate reductase</fullName>
        <shortName evidence="5">HMBPP reductase</shortName>
        <ecNumber evidence="5">1.17.7.4</ecNumber>
    </recommendedName>
</protein>
<dbReference type="EC" id="1.17.7.4" evidence="5"/>
<dbReference type="RefSeq" id="WP_114621020.1">
    <property type="nucleotide sequence ID" value="NZ_PPTP01000007.1"/>
</dbReference>
<dbReference type="UniPathway" id="UPA00059">
    <property type="reaction ID" value="UER00105"/>
</dbReference>
<feature type="binding site" evidence="5">
    <location>
        <position position="122"/>
    </location>
    <ligand>
        <name>(2E)-4-hydroxy-3-methylbut-2-enyl diphosphate</name>
        <dbReference type="ChEBI" id="CHEBI:128753"/>
    </ligand>
</feature>
<accession>A0A369L9W7</accession>
<name>A0A369L9W7_9ACTN</name>
<dbReference type="AlphaFoldDB" id="A0A369L9W7"/>
<feature type="binding site" evidence="5">
    <location>
        <position position="162"/>
    </location>
    <ligand>
        <name>(2E)-4-hydroxy-3-methylbut-2-enyl diphosphate</name>
        <dbReference type="ChEBI" id="CHEBI:128753"/>
    </ligand>
</feature>
<feature type="binding site" evidence="5">
    <location>
        <position position="94"/>
    </location>
    <ligand>
        <name>[4Fe-4S] cluster</name>
        <dbReference type="ChEBI" id="CHEBI:49883"/>
    </ligand>
</feature>
<dbReference type="PANTHER" id="PTHR30426:SF0">
    <property type="entry name" value="4-HYDROXY-3-METHYLBUT-2-ENYL DIPHOSPHATE REDUCTASE"/>
    <property type="match status" value="1"/>
</dbReference>
<feature type="binding site" evidence="5">
    <location>
        <position position="220"/>
    </location>
    <ligand>
        <name>(2E)-4-hydroxy-3-methylbut-2-enyl diphosphate</name>
        <dbReference type="ChEBI" id="CHEBI:128753"/>
    </ligand>
</feature>
<sequence length="278" mass="28957">MEVIRSKNAGACYGVQRALDLALKASEGDGSAFTLGPLIHNPQVVANLEARGVLAVKEPEQATHGAIIIRSHGVTPAVRRSVEARGLPVIDATCPHVARAQKAAATLAEECGYVVVVGEEGHPEVEGLVAYAHEAGAQVHVAETAADLPVDLPEHVGVVVQTTQTRDALDDVLEGIRAQGVAAQVKDTVCTATRQRQQAAAELAGQVDAIVVIGGRNSANTTHLAEICAAECPRTHHIESAAELDSAWFAGCSSVGVTAGASTPDDQIDEVVQRLERM</sequence>
<evidence type="ECO:0000313" key="7">
    <source>
        <dbReference type="Proteomes" id="UP000253792"/>
    </source>
</evidence>
<dbReference type="GO" id="GO:0051539">
    <property type="term" value="F:4 iron, 4 sulfur cluster binding"/>
    <property type="evidence" value="ECO:0007669"/>
    <property type="project" value="UniProtKB-UniRule"/>
</dbReference>
<evidence type="ECO:0000256" key="5">
    <source>
        <dbReference type="HAMAP-Rule" id="MF_00191"/>
    </source>
</evidence>
<feature type="active site" description="Proton donor" evidence="5">
    <location>
        <position position="124"/>
    </location>
</feature>
<keyword evidence="1 5" id="KW-0004">4Fe-4S</keyword>
<gene>
    <name evidence="5 6" type="primary">ispH</name>
    <name evidence="6" type="ORF">C1880_07970</name>
</gene>
<feature type="binding site" evidence="5">
    <location>
        <position position="190"/>
    </location>
    <ligand>
        <name>[4Fe-4S] cluster</name>
        <dbReference type="ChEBI" id="CHEBI:49883"/>
    </ligand>
</feature>
<dbReference type="GO" id="GO:0051745">
    <property type="term" value="F:4-hydroxy-3-methylbut-2-enyl diphosphate reductase activity"/>
    <property type="evidence" value="ECO:0007669"/>
    <property type="project" value="UniProtKB-UniRule"/>
</dbReference>
<comment type="function">
    <text evidence="5">Catalyzes the conversion of 1-hydroxy-2-methyl-2-(E)-butenyl 4-diphosphate (HMBPP) into a mixture of isopentenyl diphosphate (IPP) and dimethylallyl diphosphate (DMAPP). Acts in the terminal step of the DOXP/MEP pathway for isoprenoid precursor biosynthesis.</text>
</comment>
<keyword evidence="4 5" id="KW-0411">Iron-sulfur</keyword>